<dbReference type="EMBL" id="HE681721">
    <property type="protein sequence ID" value="CCG25999.1"/>
    <property type="molecule type" value="Genomic_DNA"/>
</dbReference>
<dbReference type="AlphaFoldDB" id="H8X447"/>
<dbReference type="HOGENOM" id="CLU_012368_2_0_1"/>
<evidence type="ECO:0000313" key="6">
    <source>
        <dbReference type="EMBL" id="CCG25999.1"/>
    </source>
</evidence>
<dbReference type="Gene3D" id="3.60.20.10">
    <property type="entry name" value="Glutamine Phosphoribosylpyrophosphate, subunit 1, domain 1"/>
    <property type="match status" value="1"/>
</dbReference>
<name>H8X447_CANO9</name>
<dbReference type="Proteomes" id="UP000005018">
    <property type="component" value="Chromosome 3"/>
</dbReference>
<dbReference type="InterPro" id="IPR017932">
    <property type="entry name" value="GATase_2_dom"/>
</dbReference>
<dbReference type="OrthoDB" id="10252281at2759"/>
<dbReference type="RefSeq" id="XP_003868903.1">
    <property type="nucleotide sequence ID" value="XM_003868855.1"/>
</dbReference>
<dbReference type="InterPro" id="IPR014729">
    <property type="entry name" value="Rossmann-like_a/b/a_fold"/>
</dbReference>
<evidence type="ECO:0000313" key="7">
    <source>
        <dbReference type="Proteomes" id="UP000005018"/>
    </source>
</evidence>
<dbReference type="Pfam" id="PF13537">
    <property type="entry name" value="GATase_7"/>
    <property type="match status" value="1"/>
</dbReference>
<keyword evidence="1" id="KW-0028">Amino-acid biosynthesis</keyword>
<reference evidence="6 7" key="1">
    <citation type="journal article" date="2012" name="PLoS ONE">
        <title>Sequence and analysis of the genome of the pathogenic yeast Candida orthopsilosis.</title>
        <authorList>
            <person name="Riccombeni A."/>
            <person name="Vidanes G."/>
            <person name="Proux-Wera E."/>
            <person name="Wolfe K.H."/>
            <person name="Butler G."/>
        </authorList>
    </citation>
    <scope>NUCLEOTIDE SEQUENCE [LARGE SCALE GENOMIC DNA]</scope>
    <source>
        <strain evidence="6 7">Co 90-125</strain>
    </source>
</reference>
<dbReference type="Pfam" id="PF00733">
    <property type="entry name" value="Asn_synthase"/>
    <property type="match status" value="1"/>
</dbReference>
<dbReference type="eggNOG" id="KOG0573">
    <property type="taxonomic scope" value="Eukaryota"/>
</dbReference>
<dbReference type="PANTHER" id="PTHR45937:SF1">
    <property type="entry name" value="ASPARAGINE SYNTHETASE DOMAIN-CONTAINING PROTEIN 1"/>
    <property type="match status" value="1"/>
</dbReference>
<dbReference type="GeneID" id="14539220"/>
<evidence type="ECO:0000259" key="4">
    <source>
        <dbReference type="Pfam" id="PF00733"/>
    </source>
</evidence>
<feature type="domain" description="Glutamine amidotransferase type-2" evidence="5">
    <location>
        <begin position="155"/>
        <end position="251"/>
    </location>
</feature>
<dbReference type="InterPro" id="IPR051857">
    <property type="entry name" value="Asn_synthetase_domain"/>
</dbReference>
<evidence type="ECO:0008006" key="8">
    <source>
        <dbReference type="Google" id="ProtNLM"/>
    </source>
</evidence>
<proteinExistence type="predicted"/>
<dbReference type="CDD" id="cd01991">
    <property type="entry name" value="Asn_synthase_B_C"/>
    <property type="match status" value="1"/>
</dbReference>
<dbReference type="GO" id="GO:0006529">
    <property type="term" value="P:asparagine biosynthetic process"/>
    <property type="evidence" value="ECO:0007669"/>
    <property type="project" value="UniProtKB-KW"/>
</dbReference>
<gene>
    <name evidence="6" type="ORF">CORT_0C06260</name>
</gene>
<evidence type="ECO:0000256" key="2">
    <source>
        <dbReference type="ARBA" id="ARBA00022888"/>
    </source>
</evidence>
<keyword evidence="3" id="KW-0315">Glutamine amidotransferase</keyword>
<keyword evidence="7" id="KW-1185">Reference proteome</keyword>
<evidence type="ECO:0000259" key="5">
    <source>
        <dbReference type="Pfam" id="PF13537"/>
    </source>
</evidence>
<dbReference type="Gene3D" id="3.40.50.620">
    <property type="entry name" value="HUPs"/>
    <property type="match status" value="1"/>
</dbReference>
<sequence>MCGILLRVANSFITPRDINLTENKKGFCFEWDTKDPQVIEKFLQEGAHVGELTQQQQTKLDNLDVLRSLVGQLGKIKNNVKISASEKVQQVSAIQCRIDAIGKEDETPMREFDFDRLICAVANRGPNYLNCTQFERGGKKIQLFTSILSLRQPFTKQPVFGDEFVLQFNGELYNQACLDGNDTSLIMDMLHSNLGASRCETIMTTLRQLNGEWAITIIDLLENKVYFGRDSIGKRSLCYKKINGEIIVSSNSAVGFQECRNEIYVYDMGTDDIETYKIHELPTSLTTTASEEIVLHELYTRLLEATRIRHDTIHPLKNPNDSSLAVLFSGGLDCTIIARFLCEVTKDKSSIDLLTVGFENPRTGQTPESSPDRKLATKSWFHLCKMFPDLKLNLVEINVDYKHWLRHKYRVRELMYPCNTEMDLSIAIAFYFASSTMPQLTSMKALRNYDIDWDTYTQNPEAYTHHILYYTSSARVLFSGLGADELFAGYSRHEGLFNTITSKNYHELEESLNHDIRVIHERNLGRDDRVMSCWGKELRYPYLDEDFINWVISSVPPQFKFKYEIGMNKRGNEKIIPTRKYILRQLAEQLGMSWVSQESKRAIQFGAKSAKLELGQSKAKGTDSL</sequence>
<protein>
    <recommendedName>
        <fullName evidence="8">Glutamine amidotransferase type-2 domain-containing protein</fullName>
    </recommendedName>
</protein>
<organism evidence="6 7">
    <name type="scientific">Candida orthopsilosis (strain 90-125)</name>
    <name type="common">Yeast</name>
    <dbReference type="NCBI Taxonomy" id="1136231"/>
    <lineage>
        <taxon>Eukaryota</taxon>
        <taxon>Fungi</taxon>
        <taxon>Dikarya</taxon>
        <taxon>Ascomycota</taxon>
        <taxon>Saccharomycotina</taxon>
        <taxon>Pichiomycetes</taxon>
        <taxon>Debaryomycetaceae</taxon>
        <taxon>Candida/Lodderomyces clade</taxon>
        <taxon>Candida</taxon>
    </lineage>
</organism>
<dbReference type="InterPro" id="IPR001962">
    <property type="entry name" value="Asn_synthase"/>
</dbReference>
<dbReference type="SUPFAM" id="SSF56235">
    <property type="entry name" value="N-terminal nucleophile aminohydrolases (Ntn hydrolases)"/>
    <property type="match status" value="1"/>
</dbReference>
<accession>H8X447</accession>
<evidence type="ECO:0000256" key="1">
    <source>
        <dbReference type="ARBA" id="ARBA00022605"/>
    </source>
</evidence>
<dbReference type="GO" id="GO:0004066">
    <property type="term" value="F:asparagine synthase (glutamine-hydrolyzing) activity"/>
    <property type="evidence" value="ECO:0007669"/>
    <property type="project" value="InterPro"/>
</dbReference>
<feature type="domain" description="Asparagine synthetase" evidence="4">
    <location>
        <begin position="502"/>
        <end position="604"/>
    </location>
</feature>
<dbReference type="PANTHER" id="PTHR45937">
    <property type="entry name" value="ASPARAGINE SYNTHETASE DOMAIN-CONTAINING PROTEIN 1"/>
    <property type="match status" value="1"/>
</dbReference>
<keyword evidence="2" id="KW-0061">Asparagine biosynthesis</keyword>
<dbReference type="KEGG" id="cot:CORT_0C06260"/>
<dbReference type="SUPFAM" id="SSF52402">
    <property type="entry name" value="Adenine nucleotide alpha hydrolases-like"/>
    <property type="match status" value="1"/>
</dbReference>
<evidence type="ECO:0000256" key="3">
    <source>
        <dbReference type="ARBA" id="ARBA00022962"/>
    </source>
</evidence>
<dbReference type="InterPro" id="IPR029055">
    <property type="entry name" value="Ntn_hydrolases_N"/>
</dbReference>